<dbReference type="Proteomes" id="UP000007110">
    <property type="component" value="Unassembled WGS sequence"/>
</dbReference>
<proteinExistence type="predicted"/>
<name>A0A7M7NG96_STRPU</name>
<reference evidence="4" key="1">
    <citation type="submission" date="2015-02" db="EMBL/GenBank/DDBJ databases">
        <title>Genome sequencing for Strongylocentrotus purpuratus.</title>
        <authorList>
            <person name="Murali S."/>
            <person name="Liu Y."/>
            <person name="Vee V."/>
            <person name="English A."/>
            <person name="Wang M."/>
            <person name="Skinner E."/>
            <person name="Han Y."/>
            <person name="Muzny D.M."/>
            <person name="Worley K.C."/>
            <person name="Gibbs R.A."/>
        </authorList>
    </citation>
    <scope>NUCLEOTIDE SEQUENCE</scope>
</reference>
<keyword evidence="4" id="KW-1185">Reference proteome</keyword>
<dbReference type="GO" id="GO:0016298">
    <property type="term" value="F:lipase activity"/>
    <property type="evidence" value="ECO:0000318"/>
    <property type="project" value="GO_Central"/>
</dbReference>
<dbReference type="RefSeq" id="XP_030836008.1">
    <property type="nucleotide sequence ID" value="XM_030980148.1"/>
</dbReference>
<dbReference type="Pfam" id="PF04083">
    <property type="entry name" value="Abhydro_lipase"/>
    <property type="match status" value="1"/>
</dbReference>
<evidence type="ECO:0000259" key="2">
    <source>
        <dbReference type="Pfam" id="PF04083"/>
    </source>
</evidence>
<evidence type="ECO:0000256" key="1">
    <source>
        <dbReference type="SAM" id="SignalP"/>
    </source>
</evidence>
<dbReference type="OrthoDB" id="9974421at2759"/>
<reference evidence="3" key="2">
    <citation type="submission" date="2021-01" db="UniProtKB">
        <authorList>
            <consortium name="EnsemblMetazoa"/>
        </authorList>
    </citation>
    <scope>IDENTIFICATION</scope>
</reference>
<dbReference type="EnsemblMetazoa" id="XM_030980148">
    <property type="protein sequence ID" value="XP_030836008"/>
    <property type="gene ID" value="LOC582877"/>
</dbReference>
<dbReference type="SUPFAM" id="SSF53474">
    <property type="entry name" value="alpha/beta-Hydrolases"/>
    <property type="match status" value="1"/>
</dbReference>
<accession>A0A7M7NG96</accession>
<dbReference type="OMA" id="AYVSHAY"/>
<dbReference type="GeneID" id="582877"/>
<keyword evidence="1" id="KW-0732">Signal</keyword>
<dbReference type="FunFam" id="3.40.50.1820:FF:001092">
    <property type="entry name" value="Uncharacterized protein"/>
    <property type="match status" value="1"/>
</dbReference>
<feature type="chain" id="PRO_5029557351" description="Partial AB-hydrolase lipase domain-containing protein" evidence="1">
    <location>
        <begin position="25"/>
        <end position="503"/>
    </location>
</feature>
<dbReference type="InterPro" id="IPR006693">
    <property type="entry name" value="AB_hydrolase_lipase"/>
</dbReference>
<feature type="domain" description="Partial AB-hydrolase lipase" evidence="2">
    <location>
        <begin position="136"/>
        <end position="195"/>
    </location>
</feature>
<protein>
    <recommendedName>
        <fullName evidence="2">Partial AB-hydrolase lipase domain-containing protein</fullName>
    </recommendedName>
</protein>
<feature type="signal peptide" evidence="1">
    <location>
        <begin position="1"/>
        <end position="24"/>
    </location>
</feature>
<dbReference type="PANTHER" id="PTHR11005">
    <property type="entry name" value="LYSOSOMAL ACID LIPASE-RELATED"/>
    <property type="match status" value="1"/>
</dbReference>
<dbReference type="KEGG" id="spu:582877"/>
<dbReference type="InterPro" id="IPR029058">
    <property type="entry name" value="AB_hydrolase_fold"/>
</dbReference>
<sequence>MTSHLNRQAIWRCIIAGLFALILAAVLSPSKTPASEPFRDAASIRRARETTVKTAAKLIDSMKSNRPQNSNRVHLSDVEVDVIRHRIRSSDVLDDLRKLSKTWQQKSDVNTIPTPGWPWPWPAPVDPDVYLNMSGLIWSKGYPVEEYTVQTEDGYLLGLFRIPHGRQNNSKNTGSKPVVFLQHGLLAASTNWVENSASESLGFILADAGYDVWMGNMRGNTYSRRHARLDPNKRRYWQFSWDQMAKYDIPAMLNFALKMSGQSTLDYVGHSQGTLVAFTGFTLDLNLAKKVKHLFALGPVYTVRDIHLEFILKDIITSKLVMWLADILSIVGIDEFLPNSYNQFGARTLCAWPETRLICEAVMMFLGGHSGHHLNASRLQVYVSNEPAGTSLQNMEHFIQMVITGKCQMYDYGMIGNFFHYHHRKPPKYHVENLNVPVALFWGDNDSLANPQDVGRLIPQIPHLIYNKEIKNFEHLDFIWAMDANKIVYNDILLIMNGTIPTH</sequence>
<dbReference type="Gene3D" id="3.40.50.1820">
    <property type="entry name" value="alpha/beta hydrolase"/>
    <property type="match status" value="1"/>
</dbReference>
<dbReference type="GO" id="GO:0006629">
    <property type="term" value="P:lipid metabolic process"/>
    <property type="evidence" value="ECO:0000318"/>
    <property type="project" value="GO_Central"/>
</dbReference>
<evidence type="ECO:0000313" key="4">
    <source>
        <dbReference type="Proteomes" id="UP000007110"/>
    </source>
</evidence>
<dbReference type="AlphaFoldDB" id="A0A7M7NG96"/>
<organism evidence="3 4">
    <name type="scientific">Strongylocentrotus purpuratus</name>
    <name type="common">Purple sea urchin</name>
    <dbReference type="NCBI Taxonomy" id="7668"/>
    <lineage>
        <taxon>Eukaryota</taxon>
        <taxon>Metazoa</taxon>
        <taxon>Echinodermata</taxon>
        <taxon>Eleutherozoa</taxon>
        <taxon>Echinozoa</taxon>
        <taxon>Echinoidea</taxon>
        <taxon>Euechinoidea</taxon>
        <taxon>Echinacea</taxon>
        <taxon>Camarodonta</taxon>
        <taxon>Echinidea</taxon>
        <taxon>Strongylocentrotidae</taxon>
        <taxon>Strongylocentrotus</taxon>
    </lineage>
</organism>
<dbReference type="InParanoid" id="A0A7M7NG96"/>
<evidence type="ECO:0000313" key="3">
    <source>
        <dbReference type="EnsemblMetazoa" id="XP_030836008"/>
    </source>
</evidence>